<dbReference type="InterPro" id="IPR004640">
    <property type="entry name" value="HscB"/>
</dbReference>
<dbReference type="EMBL" id="AP012547">
    <property type="protein sequence ID" value="BAO29400.1"/>
    <property type="molecule type" value="Genomic_DNA"/>
</dbReference>
<dbReference type="GO" id="GO:0051087">
    <property type="term" value="F:protein-folding chaperone binding"/>
    <property type="evidence" value="ECO:0007669"/>
    <property type="project" value="InterPro"/>
</dbReference>
<proteinExistence type="inferred from homology"/>
<dbReference type="GO" id="GO:0006457">
    <property type="term" value="P:protein folding"/>
    <property type="evidence" value="ECO:0007669"/>
    <property type="project" value="UniProtKB-UniRule"/>
</dbReference>
<dbReference type="GO" id="GO:1990230">
    <property type="term" value="C:iron-sulfur cluster transfer complex"/>
    <property type="evidence" value="ECO:0007669"/>
    <property type="project" value="TreeGrafter"/>
</dbReference>
<dbReference type="Gene3D" id="1.20.1280.20">
    <property type="entry name" value="HscB, C-terminal domain"/>
    <property type="match status" value="1"/>
</dbReference>
<dbReference type="Pfam" id="PF07743">
    <property type="entry name" value="HSCB_C"/>
    <property type="match status" value="1"/>
</dbReference>
<dbReference type="Pfam" id="PF00226">
    <property type="entry name" value="DnaJ"/>
    <property type="match status" value="1"/>
</dbReference>
<dbReference type="Proteomes" id="UP000031637">
    <property type="component" value="Chromosome"/>
</dbReference>
<dbReference type="CDD" id="cd06257">
    <property type="entry name" value="DnaJ"/>
    <property type="match status" value="1"/>
</dbReference>
<gene>
    <name evidence="4" type="primary">hscB</name>
    <name evidence="6" type="ORF">SUTH_01607</name>
</gene>
<dbReference type="NCBIfam" id="TIGR00714">
    <property type="entry name" value="hscB"/>
    <property type="match status" value="1"/>
</dbReference>
<dbReference type="SUPFAM" id="SSF47144">
    <property type="entry name" value="HSC20 (HSCB), C-terminal oligomerisation domain"/>
    <property type="match status" value="1"/>
</dbReference>
<dbReference type="SMART" id="SM00271">
    <property type="entry name" value="DnaJ"/>
    <property type="match status" value="1"/>
</dbReference>
<dbReference type="InterPro" id="IPR036386">
    <property type="entry name" value="HscB_C_sf"/>
</dbReference>
<comment type="similarity">
    <text evidence="1 4">Belongs to the HscB family.</text>
</comment>
<evidence type="ECO:0000256" key="1">
    <source>
        <dbReference type="ARBA" id="ARBA00010476"/>
    </source>
</evidence>
<comment type="function">
    <text evidence="3 4">Co-chaperone involved in the maturation of iron-sulfur cluster-containing proteins. Seems to help targeting proteins to be folded toward HscA.</text>
</comment>
<dbReference type="InterPro" id="IPR009073">
    <property type="entry name" value="HscB_oligo_C"/>
</dbReference>
<name>W0SF73_9PROT</name>
<evidence type="ECO:0000256" key="2">
    <source>
        <dbReference type="ARBA" id="ARBA00023186"/>
    </source>
</evidence>
<dbReference type="HAMAP" id="MF_00682">
    <property type="entry name" value="HscB"/>
    <property type="match status" value="1"/>
</dbReference>
<dbReference type="HOGENOM" id="CLU_068529_2_1_4"/>
<dbReference type="NCBIfam" id="NF002935">
    <property type="entry name" value="PRK03578.1"/>
    <property type="match status" value="1"/>
</dbReference>
<accession>W0SF73</accession>
<dbReference type="GO" id="GO:0044571">
    <property type="term" value="P:[2Fe-2S] cluster assembly"/>
    <property type="evidence" value="ECO:0007669"/>
    <property type="project" value="InterPro"/>
</dbReference>
<evidence type="ECO:0000256" key="4">
    <source>
        <dbReference type="HAMAP-Rule" id="MF_00682"/>
    </source>
</evidence>
<dbReference type="OrthoDB" id="287587at2"/>
<dbReference type="PANTHER" id="PTHR14021">
    <property type="entry name" value="IRON-SULFUR CLUSTER CO-CHAPERONE PROTEIN HSCB"/>
    <property type="match status" value="1"/>
</dbReference>
<dbReference type="SUPFAM" id="SSF46565">
    <property type="entry name" value="Chaperone J-domain"/>
    <property type="match status" value="1"/>
</dbReference>
<feature type="domain" description="J" evidence="5">
    <location>
        <begin position="11"/>
        <end position="83"/>
    </location>
</feature>
<evidence type="ECO:0000313" key="6">
    <source>
        <dbReference type="EMBL" id="BAO29400.1"/>
    </source>
</evidence>
<dbReference type="GO" id="GO:0051259">
    <property type="term" value="P:protein complex oligomerization"/>
    <property type="evidence" value="ECO:0007669"/>
    <property type="project" value="InterPro"/>
</dbReference>
<dbReference type="KEGG" id="shd:SUTH_01607"/>
<comment type="subunit">
    <text evidence="4">Interacts with HscA and stimulates its ATPase activity.</text>
</comment>
<dbReference type="InterPro" id="IPR036869">
    <property type="entry name" value="J_dom_sf"/>
</dbReference>
<keyword evidence="2 4" id="KW-0143">Chaperone</keyword>
<organism evidence="6 7">
    <name type="scientific">Sulfuritalea hydrogenivorans sk43H</name>
    <dbReference type="NCBI Taxonomy" id="1223802"/>
    <lineage>
        <taxon>Bacteria</taxon>
        <taxon>Pseudomonadati</taxon>
        <taxon>Pseudomonadota</taxon>
        <taxon>Betaproteobacteria</taxon>
        <taxon>Nitrosomonadales</taxon>
        <taxon>Sterolibacteriaceae</taxon>
        <taxon>Sulfuritalea</taxon>
    </lineage>
</organism>
<dbReference type="AlphaFoldDB" id="W0SF73"/>
<keyword evidence="7" id="KW-1185">Reference proteome</keyword>
<dbReference type="PANTHER" id="PTHR14021:SF15">
    <property type="entry name" value="IRON-SULFUR CLUSTER CO-CHAPERONE PROTEIN HSCB"/>
    <property type="match status" value="1"/>
</dbReference>
<evidence type="ECO:0000259" key="5">
    <source>
        <dbReference type="PROSITE" id="PS50076"/>
    </source>
</evidence>
<reference evidence="6 7" key="1">
    <citation type="journal article" date="2014" name="Syst. Appl. Microbiol.">
        <title>Complete genomes of freshwater sulfur oxidizers Sulfuricella denitrificans skB26 and Sulfuritalea hydrogenivorans sk43H: genetic insights into the sulfur oxidation pathway of betaproteobacteria.</title>
        <authorList>
            <person name="Watanabe T."/>
            <person name="Kojima H."/>
            <person name="Fukui M."/>
        </authorList>
    </citation>
    <scope>NUCLEOTIDE SEQUENCE [LARGE SCALE GENOMIC DNA]</scope>
    <source>
        <strain evidence="6">DSM22779</strain>
    </source>
</reference>
<protein>
    <recommendedName>
        <fullName evidence="4">Co-chaperone protein HscB homolog</fullName>
    </recommendedName>
</protein>
<sequence>MTTFDLNFAADHFTLFGLPRAQSLDLESLEKSFRAVQAQVHPDKHAQAADADRRLAMQWATRINEAFQTLKSPGKRARYLLHLLGHDPQIESNTAMPAEFLMSQMELREAVMDARAAADEAALDEVRSRLLNEIKAEYLRVAELIDKTRDYTAAADLVRQLMFQEKLLTEIDDALEAVTA</sequence>
<dbReference type="GO" id="GO:0001671">
    <property type="term" value="F:ATPase activator activity"/>
    <property type="evidence" value="ECO:0007669"/>
    <property type="project" value="InterPro"/>
</dbReference>
<dbReference type="Gene3D" id="1.10.287.110">
    <property type="entry name" value="DnaJ domain"/>
    <property type="match status" value="1"/>
</dbReference>
<dbReference type="RefSeq" id="WP_041098379.1">
    <property type="nucleotide sequence ID" value="NZ_AP012547.1"/>
</dbReference>
<dbReference type="InterPro" id="IPR001623">
    <property type="entry name" value="DnaJ_domain"/>
</dbReference>
<dbReference type="STRING" id="1223802.SUTH_01607"/>
<dbReference type="PROSITE" id="PS50076">
    <property type="entry name" value="DNAJ_2"/>
    <property type="match status" value="1"/>
</dbReference>
<evidence type="ECO:0000256" key="3">
    <source>
        <dbReference type="ARBA" id="ARBA00025596"/>
    </source>
</evidence>
<evidence type="ECO:0000313" key="7">
    <source>
        <dbReference type="Proteomes" id="UP000031637"/>
    </source>
</evidence>